<dbReference type="Gene3D" id="1.10.150.130">
    <property type="match status" value="1"/>
</dbReference>
<dbReference type="EMBL" id="SJPK01000005">
    <property type="protein sequence ID" value="TWT66655.1"/>
    <property type="molecule type" value="Genomic_DNA"/>
</dbReference>
<dbReference type="InterPro" id="IPR010998">
    <property type="entry name" value="Integrase_recombinase_N"/>
</dbReference>
<dbReference type="Gene3D" id="1.10.443.10">
    <property type="entry name" value="Intergrase catalytic core"/>
    <property type="match status" value="1"/>
</dbReference>
<feature type="domain" description="Tyr recombinase" evidence="6">
    <location>
        <begin position="124"/>
        <end position="318"/>
    </location>
</feature>
<dbReference type="InterPro" id="IPR013762">
    <property type="entry name" value="Integrase-like_cat_sf"/>
</dbReference>
<dbReference type="InterPro" id="IPR011010">
    <property type="entry name" value="DNA_brk_join_enz"/>
</dbReference>
<dbReference type="AlphaFoldDB" id="A0A5C5XXP1"/>
<evidence type="ECO:0000313" key="8">
    <source>
        <dbReference type="EMBL" id="TWT66655.1"/>
    </source>
</evidence>
<organism evidence="8 9">
    <name type="scientific">Allorhodopirellula solitaria</name>
    <dbReference type="NCBI Taxonomy" id="2527987"/>
    <lineage>
        <taxon>Bacteria</taxon>
        <taxon>Pseudomonadati</taxon>
        <taxon>Planctomycetota</taxon>
        <taxon>Planctomycetia</taxon>
        <taxon>Pirellulales</taxon>
        <taxon>Pirellulaceae</taxon>
        <taxon>Allorhodopirellula</taxon>
    </lineage>
</organism>
<dbReference type="InterPro" id="IPR050090">
    <property type="entry name" value="Tyrosine_recombinase_XerCD"/>
</dbReference>
<evidence type="ECO:0000256" key="5">
    <source>
        <dbReference type="PROSITE-ProRule" id="PRU01248"/>
    </source>
</evidence>
<dbReference type="Proteomes" id="UP000318053">
    <property type="component" value="Unassembled WGS sequence"/>
</dbReference>
<evidence type="ECO:0000256" key="3">
    <source>
        <dbReference type="ARBA" id="ARBA00023125"/>
    </source>
</evidence>
<keyword evidence="9" id="KW-1185">Reference proteome</keyword>
<dbReference type="SUPFAM" id="SSF56349">
    <property type="entry name" value="DNA breaking-rejoining enzymes"/>
    <property type="match status" value="1"/>
</dbReference>
<comment type="caution">
    <text evidence="8">The sequence shown here is derived from an EMBL/GenBank/DDBJ whole genome shotgun (WGS) entry which is preliminary data.</text>
</comment>
<dbReference type="GO" id="GO:0003677">
    <property type="term" value="F:DNA binding"/>
    <property type="evidence" value="ECO:0007669"/>
    <property type="project" value="UniProtKB-UniRule"/>
</dbReference>
<keyword evidence="3 5" id="KW-0238">DNA-binding</keyword>
<dbReference type="PROSITE" id="PS51900">
    <property type="entry name" value="CB"/>
    <property type="match status" value="1"/>
</dbReference>
<dbReference type="Pfam" id="PF00589">
    <property type="entry name" value="Phage_integrase"/>
    <property type="match status" value="1"/>
</dbReference>
<reference evidence="8 9" key="1">
    <citation type="submission" date="2019-02" db="EMBL/GenBank/DDBJ databases">
        <title>Deep-cultivation of Planctomycetes and their phenomic and genomic characterization uncovers novel biology.</title>
        <authorList>
            <person name="Wiegand S."/>
            <person name="Jogler M."/>
            <person name="Boedeker C."/>
            <person name="Pinto D."/>
            <person name="Vollmers J."/>
            <person name="Rivas-Marin E."/>
            <person name="Kohn T."/>
            <person name="Peeters S.H."/>
            <person name="Heuer A."/>
            <person name="Rast P."/>
            <person name="Oberbeckmann S."/>
            <person name="Bunk B."/>
            <person name="Jeske O."/>
            <person name="Meyerdierks A."/>
            <person name="Storesund J.E."/>
            <person name="Kallscheuer N."/>
            <person name="Luecker S."/>
            <person name="Lage O.M."/>
            <person name="Pohl T."/>
            <person name="Merkel B.J."/>
            <person name="Hornburger P."/>
            <person name="Mueller R.-W."/>
            <person name="Bruemmer F."/>
            <person name="Labrenz M."/>
            <person name="Spormann A.M."/>
            <person name="Op Den Camp H."/>
            <person name="Overmann J."/>
            <person name="Amann R."/>
            <person name="Jetten M.S.M."/>
            <person name="Mascher T."/>
            <person name="Medema M.H."/>
            <person name="Devos D.P."/>
            <person name="Kaster A.-K."/>
            <person name="Ovreas L."/>
            <person name="Rohde M."/>
            <person name="Galperin M.Y."/>
            <person name="Jogler C."/>
        </authorList>
    </citation>
    <scope>NUCLEOTIDE SEQUENCE [LARGE SCALE GENOMIC DNA]</scope>
    <source>
        <strain evidence="8 9">CA85</strain>
    </source>
</reference>
<dbReference type="PANTHER" id="PTHR30349:SF41">
    <property type="entry name" value="INTEGRASE_RECOMBINASE PROTEIN MJ0367-RELATED"/>
    <property type="match status" value="1"/>
</dbReference>
<dbReference type="GO" id="GO:0015074">
    <property type="term" value="P:DNA integration"/>
    <property type="evidence" value="ECO:0007669"/>
    <property type="project" value="UniProtKB-KW"/>
</dbReference>
<evidence type="ECO:0000313" key="9">
    <source>
        <dbReference type="Proteomes" id="UP000318053"/>
    </source>
</evidence>
<protein>
    <submittedName>
        <fullName evidence="8">Tyrosine recombinase XerD</fullName>
    </submittedName>
</protein>
<dbReference type="RefSeq" id="WP_146391717.1">
    <property type="nucleotide sequence ID" value="NZ_SJPK01000005.1"/>
</dbReference>
<name>A0A5C5XXP1_9BACT</name>
<dbReference type="SUPFAM" id="SSF47823">
    <property type="entry name" value="lambda integrase-like, N-terminal domain"/>
    <property type="match status" value="1"/>
</dbReference>
<proteinExistence type="inferred from homology"/>
<dbReference type="InterPro" id="IPR044068">
    <property type="entry name" value="CB"/>
</dbReference>
<evidence type="ECO:0000259" key="6">
    <source>
        <dbReference type="PROSITE" id="PS51898"/>
    </source>
</evidence>
<gene>
    <name evidence="8" type="primary">xerD_3</name>
    <name evidence="8" type="ORF">CA85_27520</name>
</gene>
<dbReference type="InterPro" id="IPR004107">
    <property type="entry name" value="Integrase_SAM-like_N"/>
</dbReference>
<evidence type="ECO:0000256" key="4">
    <source>
        <dbReference type="ARBA" id="ARBA00023172"/>
    </source>
</evidence>
<dbReference type="GO" id="GO:0006310">
    <property type="term" value="P:DNA recombination"/>
    <property type="evidence" value="ECO:0007669"/>
    <property type="project" value="UniProtKB-KW"/>
</dbReference>
<dbReference type="Pfam" id="PF02899">
    <property type="entry name" value="Phage_int_SAM_1"/>
    <property type="match status" value="1"/>
</dbReference>
<accession>A0A5C5XXP1</accession>
<comment type="similarity">
    <text evidence="1">Belongs to the 'phage' integrase family.</text>
</comment>
<evidence type="ECO:0000256" key="2">
    <source>
        <dbReference type="ARBA" id="ARBA00022908"/>
    </source>
</evidence>
<evidence type="ECO:0000259" key="7">
    <source>
        <dbReference type="PROSITE" id="PS51900"/>
    </source>
</evidence>
<feature type="domain" description="Core-binding (CB)" evidence="7">
    <location>
        <begin position="28"/>
        <end position="105"/>
    </location>
</feature>
<sequence>MGRDLAVISSKELRETEIPSFIASPGHPAATPFRDFFFGQIGNANTQRAYCRAVEQFLTWIAAQGLALVEIRPADVGAYLRQHPGATSIKKQHRSVIKQFLDLLVERHVCLINPPASVKTEKLRVNQGSTPEIAKGEIRAVLETLQGNSLSQVRDRAAIGILVYTACRKGAISNLRRSDFHGRPGQRALRFQEKGSNNQSAEVRHDLEAWVNEYIRQAGLGEANPASPLFRPLVRREERLQNRQVEANGVGRMVKRKLRQAGIRTELSAHSLRVATITDLISQGVDIASVQELAGHADARTTKLYDRTSRRATRNLVERISF</sequence>
<keyword evidence="4" id="KW-0233">DNA recombination</keyword>
<dbReference type="PANTHER" id="PTHR30349">
    <property type="entry name" value="PHAGE INTEGRASE-RELATED"/>
    <property type="match status" value="1"/>
</dbReference>
<dbReference type="OrthoDB" id="7830133at2"/>
<dbReference type="PROSITE" id="PS51898">
    <property type="entry name" value="TYR_RECOMBINASE"/>
    <property type="match status" value="1"/>
</dbReference>
<evidence type="ECO:0000256" key="1">
    <source>
        <dbReference type="ARBA" id="ARBA00008857"/>
    </source>
</evidence>
<dbReference type="InterPro" id="IPR002104">
    <property type="entry name" value="Integrase_catalytic"/>
</dbReference>
<keyword evidence="2" id="KW-0229">DNA integration</keyword>